<comment type="caution">
    <text evidence="1">The sequence shown here is derived from an EMBL/GenBank/DDBJ whole genome shotgun (WGS) entry which is preliminary data.</text>
</comment>
<name>A0ACC0Y2D6_9ROSI</name>
<organism evidence="1 2">
    <name type="scientific">Pistacia integerrima</name>
    <dbReference type="NCBI Taxonomy" id="434235"/>
    <lineage>
        <taxon>Eukaryota</taxon>
        <taxon>Viridiplantae</taxon>
        <taxon>Streptophyta</taxon>
        <taxon>Embryophyta</taxon>
        <taxon>Tracheophyta</taxon>
        <taxon>Spermatophyta</taxon>
        <taxon>Magnoliopsida</taxon>
        <taxon>eudicotyledons</taxon>
        <taxon>Gunneridae</taxon>
        <taxon>Pentapetalae</taxon>
        <taxon>rosids</taxon>
        <taxon>malvids</taxon>
        <taxon>Sapindales</taxon>
        <taxon>Anacardiaceae</taxon>
        <taxon>Pistacia</taxon>
    </lineage>
</organism>
<accession>A0ACC0Y2D6</accession>
<sequence length="44" mass="5210">MAVLTFIHNVVKKFKWKMAIPNEKITCDMMPSPEQGLLIRLYHH</sequence>
<protein>
    <submittedName>
        <fullName evidence="1">Uncharacterized protein</fullName>
    </submittedName>
</protein>
<proteinExistence type="predicted"/>
<keyword evidence="2" id="KW-1185">Reference proteome</keyword>
<dbReference type="Proteomes" id="UP001163603">
    <property type="component" value="Chromosome 9"/>
</dbReference>
<evidence type="ECO:0000313" key="1">
    <source>
        <dbReference type="EMBL" id="KAJ0028288.1"/>
    </source>
</evidence>
<evidence type="ECO:0000313" key="2">
    <source>
        <dbReference type="Proteomes" id="UP001163603"/>
    </source>
</evidence>
<reference evidence="2" key="1">
    <citation type="journal article" date="2023" name="G3 (Bethesda)">
        <title>Genome assembly and association tests identify interacting loci associated with vigor, precocity, and sex in interspecific pistachio rootstocks.</title>
        <authorList>
            <person name="Palmer W."/>
            <person name="Jacygrad E."/>
            <person name="Sagayaradj S."/>
            <person name="Cavanaugh K."/>
            <person name="Han R."/>
            <person name="Bertier L."/>
            <person name="Beede B."/>
            <person name="Kafkas S."/>
            <person name="Golino D."/>
            <person name="Preece J."/>
            <person name="Michelmore R."/>
        </authorList>
    </citation>
    <scope>NUCLEOTIDE SEQUENCE [LARGE SCALE GENOMIC DNA]</scope>
</reference>
<gene>
    <name evidence="1" type="ORF">Pint_35122</name>
</gene>
<dbReference type="EMBL" id="CM047744">
    <property type="protein sequence ID" value="KAJ0028288.1"/>
    <property type="molecule type" value="Genomic_DNA"/>
</dbReference>